<dbReference type="InterPro" id="IPR001810">
    <property type="entry name" value="F-box_dom"/>
</dbReference>
<dbReference type="InterPro" id="IPR053781">
    <property type="entry name" value="F-box_AtFBL13-like"/>
</dbReference>
<gene>
    <name evidence="4" type="primary">LOC104788866</name>
</gene>
<reference evidence="3" key="1">
    <citation type="journal article" date="2014" name="Nat. Commun.">
        <title>The emerging biofuel crop Camelina sativa retains a highly undifferentiated hexaploid genome structure.</title>
        <authorList>
            <person name="Kagale S."/>
            <person name="Koh C."/>
            <person name="Nixon J."/>
            <person name="Bollina V."/>
            <person name="Clarke W.E."/>
            <person name="Tuteja R."/>
            <person name="Spillane C."/>
            <person name="Robinson S.J."/>
            <person name="Links M.G."/>
            <person name="Clarke C."/>
            <person name="Higgins E.E."/>
            <person name="Huebert T."/>
            <person name="Sharpe A.G."/>
            <person name="Parkin I.A."/>
        </authorList>
    </citation>
    <scope>NUCLEOTIDE SEQUENCE [LARGE SCALE GENOMIC DNA]</scope>
    <source>
        <strain evidence="3">cv. DH55</strain>
    </source>
</reference>
<reference evidence="4" key="2">
    <citation type="submission" date="2025-08" db="UniProtKB">
        <authorList>
            <consortium name="RefSeq"/>
        </authorList>
    </citation>
    <scope>IDENTIFICATION</scope>
    <source>
        <tissue evidence="4">Leaf</tissue>
    </source>
</reference>
<dbReference type="InterPro" id="IPR044997">
    <property type="entry name" value="F-box_plant"/>
</dbReference>
<dbReference type="Proteomes" id="UP000694864">
    <property type="component" value="Chromosome 5"/>
</dbReference>
<dbReference type="RefSeq" id="XP_010512946.1">
    <property type="nucleotide sequence ID" value="XM_010514644.1"/>
</dbReference>
<dbReference type="PANTHER" id="PTHR32153">
    <property type="entry name" value="OJ000223_09.16 PROTEIN"/>
    <property type="match status" value="1"/>
</dbReference>
<dbReference type="InterPro" id="IPR032675">
    <property type="entry name" value="LRR_dom_sf"/>
</dbReference>
<proteinExistence type="predicted"/>
<accession>A0ABM0ZAX6</accession>
<feature type="region of interest" description="Disordered" evidence="1">
    <location>
        <begin position="1"/>
        <end position="25"/>
    </location>
</feature>
<dbReference type="PROSITE" id="PS50181">
    <property type="entry name" value="FBOX"/>
    <property type="match status" value="1"/>
</dbReference>
<keyword evidence="3" id="KW-1185">Reference proteome</keyword>
<dbReference type="Pfam" id="PF00646">
    <property type="entry name" value="F-box"/>
    <property type="match status" value="1"/>
</dbReference>
<sequence length="494" mass="55996">MDRDGDGATAAVRSPSHRDRSDGVDSISALPDEILQNILTSLPTRFAIRTSILSKRWRHVWCDTPCLNFERCGDKYLSADSINETLARYKARKMVSFHLCFECKNSPYIESWIEFAKSRKVENMTLDLGSHAFDCYAMRDSLYINSYVKKLTLRSFAFHDYKVPSLSVSWTSLKELSLRDCSLAGGTTMPKILSGCPVLQSLTLDMCCCYKLKVLDLSKSLRLTTLEIDSSGWDSGLQIVAPHIRNLGLTLTPYSPCDLVDVSSLSEARLDILSISREALVADFLQQFVQNMMEKLHNVEKLTFGENFIKIFSFAELLRVPLPLFNFKALTIEIMISQCAIHGVVKLLQSSRELKKLTVHTKDGRAKPDESFDLYVNWHCLETNKTWCSEALLFKNIIRDNVIVESIILFIKLVLKSTKTLENMVVRFGSFLEERRFEELLEMVPMLSHDNNNVSIVLGSTTKSDQRGVCVVVNFVIMNTVIKSDAETRCKALS</sequence>
<dbReference type="InterPro" id="IPR055411">
    <property type="entry name" value="LRR_FXL15/At3g58940/PEG3-like"/>
</dbReference>
<dbReference type="Gene3D" id="1.20.1280.50">
    <property type="match status" value="1"/>
</dbReference>
<dbReference type="GeneID" id="104788866"/>
<dbReference type="Pfam" id="PF24758">
    <property type="entry name" value="LRR_At5g56370"/>
    <property type="match status" value="1"/>
</dbReference>
<evidence type="ECO:0000259" key="2">
    <source>
        <dbReference type="PROSITE" id="PS50181"/>
    </source>
</evidence>
<dbReference type="InterPro" id="IPR036047">
    <property type="entry name" value="F-box-like_dom_sf"/>
</dbReference>
<dbReference type="SUPFAM" id="SSF81383">
    <property type="entry name" value="F-box domain"/>
    <property type="match status" value="1"/>
</dbReference>
<feature type="domain" description="F-box" evidence="2">
    <location>
        <begin position="24"/>
        <end position="60"/>
    </location>
</feature>
<dbReference type="CDD" id="cd22160">
    <property type="entry name" value="F-box_AtFBL13-like"/>
    <property type="match status" value="1"/>
</dbReference>
<organism evidence="3 4">
    <name type="scientific">Camelina sativa</name>
    <name type="common">False flax</name>
    <name type="synonym">Myagrum sativum</name>
    <dbReference type="NCBI Taxonomy" id="90675"/>
    <lineage>
        <taxon>Eukaryota</taxon>
        <taxon>Viridiplantae</taxon>
        <taxon>Streptophyta</taxon>
        <taxon>Embryophyta</taxon>
        <taxon>Tracheophyta</taxon>
        <taxon>Spermatophyta</taxon>
        <taxon>Magnoliopsida</taxon>
        <taxon>eudicotyledons</taxon>
        <taxon>Gunneridae</taxon>
        <taxon>Pentapetalae</taxon>
        <taxon>rosids</taxon>
        <taxon>malvids</taxon>
        <taxon>Brassicales</taxon>
        <taxon>Brassicaceae</taxon>
        <taxon>Camelineae</taxon>
        <taxon>Camelina</taxon>
    </lineage>
</organism>
<dbReference type="Gene3D" id="3.80.10.10">
    <property type="entry name" value="Ribonuclease Inhibitor"/>
    <property type="match status" value="1"/>
</dbReference>
<evidence type="ECO:0000256" key="1">
    <source>
        <dbReference type="SAM" id="MobiDB-lite"/>
    </source>
</evidence>
<dbReference type="SUPFAM" id="SSF52047">
    <property type="entry name" value="RNI-like"/>
    <property type="match status" value="1"/>
</dbReference>
<evidence type="ECO:0000313" key="3">
    <source>
        <dbReference type="Proteomes" id="UP000694864"/>
    </source>
</evidence>
<dbReference type="SMART" id="SM00256">
    <property type="entry name" value="FBOX"/>
    <property type="match status" value="1"/>
</dbReference>
<name>A0ABM0ZAX6_CAMSA</name>
<protein>
    <submittedName>
        <fullName evidence="4">F-box protein At1g49610</fullName>
    </submittedName>
</protein>
<evidence type="ECO:0000313" key="4">
    <source>
        <dbReference type="RefSeq" id="XP_010512946.1"/>
    </source>
</evidence>